<keyword evidence="8" id="KW-1185">Reference proteome</keyword>
<keyword evidence="5 6" id="KW-0472">Membrane</keyword>
<evidence type="ECO:0000256" key="2">
    <source>
        <dbReference type="ARBA" id="ARBA00009142"/>
    </source>
</evidence>
<evidence type="ECO:0008006" key="9">
    <source>
        <dbReference type="Google" id="ProtNLM"/>
    </source>
</evidence>
<feature type="transmembrane region" description="Helical" evidence="6">
    <location>
        <begin position="91"/>
        <end position="109"/>
    </location>
</feature>
<feature type="transmembrane region" description="Helical" evidence="6">
    <location>
        <begin position="338"/>
        <end position="363"/>
    </location>
</feature>
<feature type="transmembrane region" description="Helical" evidence="6">
    <location>
        <begin position="292"/>
        <end position="311"/>
    </location>
</feature>
<comment type="similarity">
    <text evidence="2">Belongs to the 4-toluene sulfonate uptake permease (TSUP) (TC 2.A.102) family.</text>
</comment>
<keyword evidence="4 6" id="KW-1133">Transmembrane helix</keyword>
<feature type="transmembrane region" description="Helical" evidence="6">
    <location>
        <begin position="436"/>
        <end position="461"/>
    </location>
</feature>
<name>A0AAE1JNB1_9FABA</name>
<dbReference type="GO" id="GO:0016020">
    <property type="term" value="C:membrane"/>
    <property type="evidence" value="ECO:0007669"/>
    <property type="project" value="UniProtKB-SubCell"/>
</dbReference>
<evidence type="ECO:0000256" key="6">
    <source>
        <dbReference type="SAM" id="Phobius"/>
    </source>
</evidence>
<feature type="transmembrane region" description="Helical" evidence="6">
    <location>
        <begin position="375"/>
        <end position="398"/>
    </location>
</feature>
<reference evidence="7" key="1">
    <citation type="submission" date="2023-10" db="EMBL/GenBank/DDBJ databases">
        <title>Chromosome-level genome of the transformable northern wattle, Acacia crassicarpa.</title>
        <authorList>
            <person name="Massaro I."/>
            <person name="Sinha N.R."/>
            <person name="Poethig S."/>
            <person name="Leichty A.R."/>
        </authorList>
    </citation>
    <scope>NUCLEOTIDE SEQUENCE</scope>
    <source>
        <strain evidence="7">Acra3RX</strain>
        <tissue evidence="7">Leaf</tissue>
    </source>
</reference>
<dbReference type="AlphaFoldDB" id="A0AAE1JNB1"/>
<organism evidence="7 8">
    <name type="scientific">Acacia crassicarpa</name>
    <name type="common">northern wattle</name>
    <dbReference type="NCBI Taxonomy" id="499986"/>
    <lineage>
        <taxon>Eukaryota</taxon>
        <taxon>Viridiplantae</taxon>
        <taxon>Streptophyta</taxon>
        <taxon>Embryophyta</taxon>
        <taxon>Tracheophyta</taxon>
        <taxon>Spermatophyta</taxon>
        <taxon>Magnoliopsida</taxon>
        <taxon>eudicotyledons</taxon>
        <taxon>Gunneridae</taxon>
        <taxon>Pentapetalae</taxon>
        <taxon>rosids</taxon>
        <taxon>fabids</taxon>
        <taxon>Fabales</taxon>
        <taxon>Fabaceae</taxon>
        <taxon>Caesalpinioideae</taxon>
        <taxon>mimosoid clade</taxon>
        <taxon>Acacieae</taxon>
        <taxon>Acacia</taxon>
    </lineage>
</organism>
<feature type="transmembrane region" description="Helical" evidence="6">
    <location>
        <begin position="6"/>
        <end position="26"/>
    </location>
</feature>
<comment type="subcellular location">
    <subcellularLocation>
        <location evidence="1">Membrane</location>
        <topology evidence="1">Multi-pass membrane protein</topology>
    </subcellularLocation>
</comment>
<evidence type="ECO:0000256" key="4">
    <source>
        <dbReference type="ARBA" id="ARBA00022989"/>
    </source>
</evidence>
<evidence type="ECO:0000313" key="7">
    <source>
        <dbReference type="EMBL" id="KAK4271378.1"/>
    </source>
</evidence>
<evidence type="ECO:0000256" key="3">
    <source>
        <dbReference type="ARBA" id="ARBA00022692"/>
    </source>
</evidence>
<accession>A0AAE1JNB1</accession>
<feature type="transmembrane region" description="Helical" evidence="6">
    <location>
        <begin position="254"/>
        <end position="272"/>
    </location>
</feature>
<dbReference type="GO" id="GO:0016567">
    <property type="term" value="P:protein ubiquitination"/>
    <property type="evidence" value="ECO:0007669"/>
    <property type="project" value="TreeGrafter"/>
</dbReference>
<dbReference type="GO" id="GO:0031464">
    <property type="term" value="C:Cul4A-RING E3 ubiquitin ligase complex"/>
    <property type="evidence" value="ECO:0007669"/>
    <property type="project" value="TreeGrafter"/>
</dbReference>
<evidence type="ECO:0000313" key="8">
    <source>
        <dbReference type="Proteomes" id="UP001293593"/>
    </source>
</evidence>
<evidence type="ECO:0000256" key="5">
    <source>
        <dbReference type="ARBA" id="ARBA00023136"/>
    </source>
</evidence>
<dbReference type="PANTHER" id="PTHR14255:SF3">
    <property type="entry name" value="SULFITE EXPORTER TAUE_SAFE FAMILY PROTEIN 5-RELATED"/>
    <property type="match status" value="1"/>
</dbReference>
<comment type="caution">
    <text evidence="7">The sequence shown here is derived from an EMBL/GenBank/DDBJ whole genome shotgun (WGS) entry which is preliminary data.</text>
</comment>
<evidence type="ECO:0000256" key="1">
    <source>
        <dbReference type="ARBA" id="ARBA00004141"/>
    </source>
</evidence>
<feature type="transmembrane region" description="Helical" evidence="6">
    <location>
        <begin position="405"/>
        <end position="424"/>
    </location>
</feature>
<protein>
    <recommendedName>
        <fullName evidence="9">Sulfite exporter TauE/SafE family protein</fullName>
    </recommendedName>
</protein>
<dbReference type="PANTHER" id="PTHR14255">
    <property type="entry name" value="CEREBLON"/>
    <property type="match status" value="1"/>
</dbReference>
<dbReference type="Proteomes" id="UP001293593">
    <property type="component" value="Unassembled WGS sequence"/>
</dbReference>
<keyword evidence="3 6" id="KW-0812">Transmembrane</keyword>
<dbReference type="InterPro" id="IPR002781">
    <property type="entry name" value="TM_pro_TauE-like"/>
</dbReference>
<sequence>MRSRSLISPILTFIIIIIFFFLFFIVPSDATQTHEPVSEILRTQHFFVHKVSELKAKLQKFQETQLHASTHLVVAGILCFIASSISSAGGIGGGGIFIPILTIIAALDLKTASSLSAFMVTGGSAANVLCNMCPKFGRHGKTLIDYDIALLSEPCMLLGVSVGVICNLVFPEWLITILFAIFLAWSTAKTCSSGFMFWKMESEEISRKNLINGFGEVDDEKGIVQEHINGDLKSFQEPLSGHLHEEIFRLKLPWLKLGVLLLIWISFFSLYLLRGNKYGESIIPMEPCGVGYWIISSVQIPLAVIFTYWIVSRKESHQDQPLISQGQDLTGNGASDKLIFPLMALLAGALGGVFGIGGGMLISPLLLQVGIAPEVTAATCSFMVFFSSTMSASQYLLLGMEHTQTALVLAIICFVASMLGLLVVQRAVHKYGRASLIVFSVGLVMALSIVLMTSFGAIDVWKAYTSGKYMGFKLPC</sequence>
<gene>
    <name evidence="7" type="ORF">QN277_020081</name>
</gene>
<proteinExistence type="inferred from homology"/>
<dbReference type="EMBL" id="JAWXYG010000005">
    <property type="protein sequence ID" value="KAK4271378.1"/>
    <property type="molecule type" value="Genomic_DNA"/>
</dbReference>
<dbReference type="Pfam" id="PF01925">
    <property type="entry name" value="TauE"/>
    <property type="match status" value="2"/>
</dbReference>